<dbReference type="Pfam" id="PF05826">
    <property type="entry name" value="Phospholip_A2_2"/>
    <property type="match status" value="1"/>
</dbReference>
<organism evidence="8 9">
    <name type="scientific">Nicrophorus vespilloides</name>
    <name type="common">Boreal carrion beetle</name>
    <dbReference type="NCBI Taxonomy" id="110193"/>
    <lineage>
        <taxon>Eukaryota</taxon>
        <taxon>Metazoa</taxon>
        <taxon>Ecdysozoa</taxon>
        <taxon>Arthropoda</taxon>
        <taxon>Hexapoda</taxon>
        <taxon>Insecta</taxon>
        <taxon>Pterygota</taxon>
        <taxon>Neoptera</taxon>
        <taxon>Endopterygota</taxon>
        <taxon>Coleoptera</taxon>
        <taxon>Polyphaga</taxon>
        <taxon>Staphyliniformia</taxon>
        <taxon>Silphidae</taxon>
        <taxon>Nicrophorinae</taxon>
        <taxon>Nicrophorus</taxon>
    </lineage>
</organism>
<dbReference type="CDD" id="cd04704">
    <property type="entry name" value="PLA2_bee_venom_like"/>
    <property type="match status" value="1"/>
</dbReference>
<keyword evidence="3" id="KW-0442">Lipid degradation</keyword>
<evidence type="ECO:0000256" key="4">
    <source>
        <dbReference type="ARBA" id="ARBA00023098"/>
    </source>
</evidence>
<evidence type="ECO:0000313" key="9">
    <source>
        <dbReference type="RefSeq" id="XP_017785071.1"/>
    </source>
</evidence>
<dbReference type="RefSeq" id="XP_017785071.1">
    <property type="nucleotide sequence ID" value="XM_017929582.1"/>
</dbReference>
<dbReference type="PANTHER" id="PTHR12253">
    <property type="entry name" value="RH14732P"/>
    <property type="match status" value="1"/>
</dbReference>
<gene>
    <name evidence="9" type="primary">LOC108568467</name>
</gene>
<feature type="chain" id="PRO_5045984070" description="phospholipase A2" evidence="6">
    <location>
        <begin position="23"/>
        <end position="306"/>
    </location>
</feature>
<comment type="cofactor">
    <cofactor evidence="1">
        <name>Ca(2+)</name>
        <dbReference type="ChEBI" id="CHEBI:29108"/>
    </cofactor>
</comment>
<keyword evidence="6" id="KW-0732">Signal</keyword>
<evidence type="ECO:0000313" key="8">
    <source>
        <dbReference type="Proteomes" id="UP000695000"/>
    </source>
</evidence>
<feature type="domain" description="Phospholipase A2-like central" evidence="7">
    <location>
        <begin position="178"/>
        <end position="273"/>
    </location>
</feature>
<accession>A0ABM1NE21</accession>
<dbReference type="Proteomes" id="UP000695000">
    <property type="component" value="Unplaced"/>
</dbReference>
<evidence type="ECO:0000256" key="6">
    <source>
        <dbReference type="SAM" id="SignalP"/>
    </source>
</evidence>
<dbReference type="SUPFAM" id="SSF48619">
    <property type="entry name" value="Phospholipase A2, PLA2"/>
    <property type="match status" value="1"/>
</dbReference>
<keyword evidence="4" id="KW-0443">Lipid metabolism</keyword>
<dbReference type="InterPro" id="IPR016090">
    <property type="entry name" value="PLA2-like_dom"/>
</dbReference>
<protein>
    <recommendedName>
        <fullName evidence="2">phospholipase A2</fullName>
        <ecNumber evidence="2">3.1.1.4</ecNumber>
    </recommendedName>
    <alternativeName>
        <fullName evidence="5">Phosphatidylcholine 2-acylhydrolase</fullName>
    </alternativeName>
</protein>
<proteinExistence type="predicted"/>
<dbReference type="InterPro" id="IPR036444">
    <property type="entry name" value="PLipase_A2_dom_sf"/>
</dbReference>
<reference evidence="9" key="1">
    <citation type="submission" date="2025-08" db="UniProtKB">
        <authorList>
            <consortium name="RefSeq"/>
        </authorList>
    </citation>
    <scope>IDENTIFICATION</scope>
    <source>
        <tissue evidence="9">Whole Larva</tissue>
    </source>
</reference>
<evidence type="ECO:0000259" key="7">
    <source>
        <dbReference type="Pfam" id="PF05826"/>
    </source>
</evidence>
<evidence type="ECO:0000256" key="1">
    <source>
        <dbReference type="ARBA" id="ARBA00001913"/>
    </source>
</evidence>
<dbReference type="Gene3D" id="1.20.90.10">
    <property type="entry name" value="Phospholipase A2 domain"/>
    <property type="match status" value="1"/>
</dbReference>
<evidence type="ECO:0000256" key="5">
    <source>
        <dbReference type="ARBA" id="ARBA00029903"/>
    </source>
</evidence>
<sequence>MMASTRTVVWCVAACFLQLISANEVQDFIASNVLSDGEYETRIHYKGVTAKETTVAKGYRNGLRFRQLSDGRNFIQLIYDDSDTIRDCEYIRDRNETLKFLKAFKDDLRLLVAQSNVTVDALDGKELPSFAASWFDYHKLKRLCERRHRELQKALGQNATSVIESERFKRDLSDLLRVPGTKWCGKGFAATKFTQLGGFSRTDKCCRVHDTSCPFWIDGFQTKYGLFNWRVNTLMHCSCDERFRTCLKMVDTGDSNLVGKIFFDIVQTKCFVLKRKKVCNKYSWWGKCIKKKTIKQAVLRRNPQYK</sequence>
<keyword evidence="8" id="KW-1185">Reference proteome</keyword>
<evidence type="ECO:0000256" key="2">
    <source>
        <dbReference type="ARBA" id="ARBA00013278"/>
    </source>
</evidence>
<dbReference type="EC" id="3.1.1.4" evidence="2"/>
<dbReference type="GeneID" id="108568467"/>
<evidence type="ECO:0000256" key="3">
    <source>
        <dbReference type="ARBA" id="ARBA00022963"/>
    </source>
</evidence>
<name>A0ABM1NE21_NICVS</name>
<feature type="signal peptide" evidence="6">
    <location>
        <begin position="1"/>
        <end position="22"/>
    </location>
</feature>